<organism evidence="2 3">
    <name type="scientific">Corynebacterium deserti GIMN1.010</name>
    <dbReference type="NCBI Taxonomy" id="931089"/>
    <lineage>
        <taxon>Bacteria</taxon>
        <taxon>Bacillati</taxon>
        <taxon>Actinomycetota</taxon>
        <taxon>Actinomycetes</taxon>
        <taxon>Mycobacteriales</taxon>
        <taxon>Corynebacteriaceae</taxon>
        <taxon>Corynebacterium</taxon>
    </lineage>
</organism>
<evidence type="ECO:0000256" key="1">
    <source>
        <dbReference type="SAM" id="MobiDB-lite"/>
    </source>
</evidence>
<gene>
    <name evidence="2" type="ORF">CDES_07495</name>
</gene>
<dbReference type="PATRIC" id="fig|931089.4.peg.1515"/>
<dbReference type="Proteomes" id="UP000068067">
    <property type="component" value="Chromosome"/>
</dbReference>
<accession>A0A0M4CII0</accession>
<dbReference type="EMBL" id="CP009220">
    <property type="protein sequence ID" value="ALC05908.1"/>
    <property type="molecule type" value="Genomic_DNA"/>
</dbReference>
<dbReference type="AlphaFoldDB" id="A0A0M4CII0"/>
<dbReference type="KEGG" id="cdx:CDES_07495"/>
<feature type="compositionally biased region" description="Basic and acidic residues" evidence="1">
    <location>
        <begin position="194"/>
        <end position="210"/>
    </location>
</feature>
<name>A0A0M4CII0_9CORY</name>
<proteinExistence type="predicted"/>
<protein>
    <submittedName>
        <fullName evidence="2">Uncharacterized protein</fullName>
    </submittedName>
</protein>
<dbReference type="STRING" id="931089.CDES_07495"/>
<evidence type="ECO:0000313" key="2">
    <source>
        <dbReference type="EMBL" id="ALC05908.1"/>
    </source>
</evidence>
<evidence type="ECO:0000313" key="3">
    <source>
        <dbReference type="Proteomes" id="UP000068067"/>
    </source>
</evidence>
<feature type="region of interest" description="Disordered" evidence="1">
    <location>
        <begin position="189"/>
        <end position="218"/>
    </location>
</feature>
<keyword evidence="3" id="KW-1185">Reference proteome</keyword>
<sequence>MKLTQLAGIQRGFTQRTLTEADLLNGWRMGTVKQIFVSRMDNMVTMEFPGLGLTGANKTHPVFITVPSGFRPAGFGNYGSIGVLMVGSTPVRVDKDFDRLSMEASGSVSGILMWRTVDSFPPPRFLESFWHGLRAWWGGRSETHTDHTQRHRLARPSALGHRWKCHLRNCSLRDGDRWWLGRRYLDSQNPGESNTRDLGSRSNIDHRDNRSSIGVPPEILPVPHRHIQGVVRGGACEHRRREGVYLLDYRRLYSFPHLFELRRHADVGRFRYIPHDVPRPAGVTVGGVL</sequence>
<reference evidence="2 3" key="1">
    <citation type="submission" date="2014-08" db="EMBL/GenBank/DDBJ databases">
        <title>Complete genome sequence of Corynebacterium deserti GIMN1.010 (=DSM 45689), isolated from desert sand in western China.</title>
        <authorList>
            <person name="Ruckert C."/>
            <person name="Albersmeier A."/>
            <person name="Kalinowski J."/>
        </authorList>
    </citation>
    <scope>NUCLEOTIDE SEQUENCE [LARGE SCALE GENOMIC DNA]</scope>
    <source>
        <strain evidence="2 3">GIMN1.010</strain>
    </source>
</reference>